<keyword evidence="1" id="KW-0812">Transmembrane</keyword>
<evidence type="ECO:0008006" key="4">
    <source>
        <dbReference type="Google" id="ProtNLM"/>
    </source>
</evidence>
<feature type="transmembrane region" description="Helical" evidence="1">
    <location>
        <begin position="116"/>
        <end position="137"/>
    </location>
</feature>
<evidence type="ECO:0000313" key="2">
    <source>
        <dbReference type="EMBL" id="ORA64403.1"/>
    </source>
</evidence>
<proteinExistence type="predicted"/>
<accession>A0A1X0CWC7</accession>
<accession>A0A1A0QPG2</accession>
<feature type="transmembrane region" description="Helical" evidence="1">
    <location>
        <begin position="84"/>
        <end position="104"/>
    </location>
</feature>
<name>A0A1A0QPG2_9MYCO</name>
<keyword evidence="1" id="KW-0472">Membrane</keyword>
<protein>
    <recommendedName>
        <fullName evidence="4">Facilitated glucose transporter</fullName>
    </recommendedName>
</protein>
<dbReference type="EMBL" id="MVHP01000019">
    <property type="protein sequence ID" value="ORA64403.1"/>
    <property type="molecule type" value="Genomic_DNA"/>
</dbReference>
<evidence type="ECO:0000313" key="3">
    <source>
        <dbReference type="Proteomes" id="UP000192772"/>
    </source>
</evidence>
<sequence>MGAGLHGVAAGQHSDLTASADTTSPLRVVVLTLLALDGVLCAIAAAFFLPLRIGTIPFPISAFIAGAVNAALVWAALHWTSSPRVAALPLWTWLGAMAVMFLGGPGEDVIFGATGLTAYAVLLLLLVCGTLPPALVLRRHVNA</sequence>
<dbReference type="AlphaFoldDB" id="A0A1A0QPG2"/>
<dbReference type="Proteomes" id="UP000192772">
    <property type="component" value="Unassembled WGS sequence"/>
</dbReference>
<gene>
    <name evidence="2" type="ORF">BST23_16675</name>
</gene>
<organism evidence="2 3">
    <name type="scientific">Mycolicibacterium elephantis</name>
    <dbReference type="NCBI Taxonomy" id="81858"/>
    <lineage>
        <taxon>Bacteria</taxon>
        <taxon>Bacillati</taxon>
        <taxon>Actinomycetota</taxon>
        <taxon>Actinomycetes</taxon>
        <taxon>Mycobacteriales</taxon>
        <taxon>Mycobacteriaceae</taxon>
        <taxon>Mycolicibacterium</taxon>
    </lineage>
</organism>
<feature type="transmembrane region" description="Helical" evidence="1">
    <location>
        <begin position="28"/>
        <end position="50"/>
    </location>
</feature>
<comment type="caution">
    <text evidence="2">The sequence shown here is derived from an EMBL/GenBank/DDBJ whole genome shotgun (WGS) entry which is preliminary data.</text>
</comment>
<dbReference type="STRING" id="81858.BST23_16675"/>
<keyword evidence="1" id="KW-1133">Transmembrane helix</keyword>
<feature type="transmembrane region" description="Helical" evidence="1">
    <location>
        <begin position="56"/>
        <end position="77"/>
    </location>
</feature>
<reference evidence="2 3" key="1">
    <citation type="submission" date="2017-02" db="EMBL/GenBank/DDBJ databases">
        <title>The new phylogeny of genus Mycobacterium.</title>
        <authorList>
            <person name="Tortoli E."/>
            <person name="Trovato A."/>
            <person name="Cirillo D.M."/>
        </authorList>
    </citation>
    <scope>NUCLEOTIDE SEQUENCE [LARGE SCALE GENOMIC DNA]</scope>
    <source>
        <strain evidence="2 3">FI-09383</strain>
    </source>
</reference>
<dbReference type="RefSeq" id="WP_064891412.1">
    <property type="nucleotide sequence ID" value="NZ_LZSD01000016.1"/>
</dbReference>
<evidence type="ECO:0000256" key="1">
    <source>
        <dbReference type="SAM" id="Phobius"/>
    </source>
</evidence>